<organism evidence="2 3">
    <name type="scientific">Dendrobium thyrsiflorum</name>
    <name type="common">Pinecone-like raceme dendrobium</name>
    <name type="synonym">Orchid</name>
    <dbReference type="NCBI Taxonomy" id="117978"/>
    <lineage>
        <taxon>Eukaryota</taxon>
        <taxon>Viridiplantae</taxon>
        <taxon>Streptophyta</taxon>
        <taxon>Embryophyta</taxon>
        <taxon>Tracheophyta</taxon>
        <taxon>Spermatophyta</taxon>
        <taxon>Magnoliopsida</taxon>
        <taxon>Liliopsida</taxon>
        <taxon>Asparagales</taxon>
        <taxon>Orchidaceae</taxon>
        <taxon>Epidendroideae</taxon>
        <taxon>Malaxideae</taxon>
        <taxon>Dendrobiinae</taxon>
        <taxon>Dendrobium</taxon>
    </lineage>
</organism>
<dbReference type="EMBL" id="JANQDX010000016">
    <property type="protein sequence ID" value="KAL0909954.1"/>
    <property type="molecule type" value="Genomic_DNA"/>
</dbReference>
<evidence type="ECO:0000313" key="2">
    <source>
        <dbReference type="EMBL" id="KAL0909954.1"/>
    </source>
</evidence>
<feature type="region of interest" description="Disordered" evidence="1">
    <location>
        <begin position="1"/>
        <end position="30"/>
    </location>
</feature>
<sequence>MRMVVSEAGSPAAVSEEGAMEKGRNRSRPVKALQEDMDRLEALGIARDAGKIAADGILVNLDDMRAINPRNLIYGKACRR</sequence>
<reference evidence="2 3" key="1">
    <citation type="journal article" date="2024" name="Plant Biotechnol. J.">
        <title>Dendrobium thyrsiflorum genome and its molecular insights into genes involved in important horticultural traits.</title>
        <authorList>
            <person name="Chen B."/>
            <person name="Wang J.Y."/>
            <person name="Zheng P.J."/>
            <person name="Li K.L."/>
            <person name="Liang Y.M."/>
            <person name="Chen X.F."/>
            <person name="Zhang C."/>
            <person name="Zhao X."/>
            <person name="He X."/>
            <person name="Zhang G.Q."/>
            <person name="Liu Z.J."/>
            <person name="Xu Q."/>
        </authorList>
    </citation>
    <scope>NUCLEOTIDE SEQUENCE [LARGE SCALE GENOMIC DNA]</scope>
    <source>
        <strain evidence="2">GZMU011</strain>
    </source>
</reference>
<evidence type="ECO:0000256" key="1">
    <source>
        <dbReference type="SAM" id="MobiDB-lite"/>
    </source>
</evidence>
<comment type="caution">
    <text evidence="2">The sequence shown here is derived from an EMBL/GenBank/DDBJ whole genome shotgun (WGS) entry which is preliminary data.</text>
</comment>
<dbReference type="Proteomes" id="UP001552299">
    <property type="component" value="Unassembled WGS sequence"/>
</dbReference>
<evidence type="ECO:0000313" key="3">
    <source>
        <dbReference type="Proteomes" id="UP001552299"/>
    </source>
</evidence>
<keyword evidence="3" id="KW-1185">Reference proteome</keyword>
<dbReference type="AlphaFoldDB" id="A0ABD0UB30"/>
<proteinExistence type="predicted"/>
<protein>
    <submittedName>
        <fullName evidence="2">Uncharacterized protein</fullName>
    </submittedName>
</protein>
<accession>A0ABD0UB30</accession>
<name>A0ABD0UB30_DENTH</name>
<gene>
    <name evidence="2" type="ORF">M5K25_020868</name>
</gene>